<dbReference type="AlphaFoldDB" id="A0A6C0TZJ0"/>
<comment type="pathway">
    <text evidence="2">Cell wall biogenesis; peptidoglycan biosynthesis.</text>
</comment>
<keyword evidence="5 17" id="KW-0121">Carboxypeptidase</keyword>
<evidence type="ECO:0000256" key="13">
    <source>
        <dbReference type="PIRSR" id="PIRSR618044-1"/>
    </source>
</evidence>
<accession>A0A6C0TZJ0</accession>
<dbReference type="EC" id="3.4.16.4" evidence="4"/>
<evidence type="ECO:0000256" key="10">
    <source>
        <dbReference type="ARBA" id="ARBA00022984"/>
    </source>
</evidence>
<evidence type="ECO:0000313" key="18">
    <source>
        <dbReference type="Proteomes" id="UP000477680"/>
    </source>
</evidence>
<dbReference type="GO" id="GO:0009002">
    <property type="term" value="F:serine-type D-Ala-D-Ala carboxypeptidase activity"/>
    <property type="evidence" value="ECO:0007669"/>
    <property type="project" value="UniProtKB-EC"/>
</dbReference>
<dbReference type="SUPFAM" id="SSF69189">
    <property type="entry name" value="Penicillin-binding protein associated domain"/>
    <property type="match status" value="1"/>
</dbReference>
<evidence type="ECO:0000256" key="1">
    <source>
        <dbReference type="ARBA" id="ARBA00003217"/>
    </source>
</evidence>
<feature type="active site" evidence="13">
    <location>
        <position position="154"/>
    </location>
</feature>
<dbReference type="SMART" id="SM00936">
    <property type="entry name" value="PBP5_C"/>
    <property type="match status" value="1"/>
</dbReference>
<dbReference type="InterPro" id="IPR037167">
    <property type="entry name" value="Peptidase_S11_C_sf"/>
</dbReference>
<evidence type="ECO:0000256" key="5">
    <source>
        <dbReference type="ARBA" id="ARBA00022645"/>
    </source>
</evidence>
<dbReference type="InterPro" id="IPR001967">
    <property type="entry name" value="Peptidase_S11_N"/>
</dbReference>
<dbReference type="UniPathway" id="UPA00219"/>
<evidence type="ECO:0000256" key="3">
    <source>
        <dbReference type="ARBA" id="ARBA00007164"/>
    </source>
</evidence>
<evidence type="ECO:0000256" key="11">
    <source>
        <dbReference type="ARBA" id="ARBA00023316"/>
    </source>
</evidence>
<dbReference type="PRINTS" id="PR00725">
    <property type="entry name" value="DADACBPTASE1"/>
</dbReference>
<dbReference type="PANTHER" id="PTHR21581:SF6">
    <property type="entry name" value="TRAFFICKING PROTEIN PARTICLE COMPLEX SUBUNIT 12"/>
    <property type="match status" value="1"/>
</dbReference>
<evidence type="ECO:0000256" key="9">
    <source>
        <dbReference type="ARBA" id="ARBA00022960"/>
    </source>
</evidence>
<evidence type="ECO:0000256" key="7">
    <source>
        <dbReference type="ARBA" id="ARBA00022729"/>
    </source>
</evidence>
<keyword evidence="11" id="KW-0961">Cell wall biogenesis/degradation</keyword>
<keyword evidence="9" id="KW-0133">Cell shape</keyword>
<dbReference type="Gene3D" id="2.60.410.10">
    <property type="entry name" value="D-Ala-D-Ala carboxypeptidase, C-terminal domain"/>
    <property type="match status" value="1"/>
</dbReference>
<evidence type="ECO:0000256" key="14">
    <source>
        <dbReference type="PIRSR" id="PIRSR618044-2"/>
    </source>
</evidence>
<reference evidence="17 18" key="1">
    <citation type="submission" date="2020-02" db="EMBL/GenBank/DDBJ databases">
        <title>Genome sequencing for Kineobactrum sp. M2.</title>
        <authorList>
            <person name="Park S.-J."/>
        </authorList>
    </citation>
    <scope>NUCLEOTIDE SEQUENCE [LARGE SCALE GENOMIC DNA]</scope>
    <source>
        <strain evidence="17 18">M2</strain>
    </source>
</reference>
<feature type="binding site" evidence="14">
    <location>
        <position position="256"/>
    </location>
    <ligand>
        <name>substrate</name>
    </ligand>
</feature>
<keyword evidence="10" id="KW-0573">Peptidoglycan synthesis</keyword>
<evidence type="ECO:0000313" key="17">
    <source>
        <dbReference type="EMBL" id="QIB65201.1"/>
    </source>
</evidence>
<keyword evidence="7" id="KW-0732">Signal</keyword>
<dbReference type="InterPro" id="IPR015956">
    <property type="entry name" value="Peniciliin-bd_prot_C_sf"/>
</dbReference>
<evidence type="ECO:0000256" key="2">
    <source>
        <dbReference type="ARBA" id="ARBA00004752"/>
    </source>
</evidence>
<comment type="function">
    <text evidence="1">Removes C-terminal D-alanyl residues from sugar-peptide cell wall precursors.</text>
</comment>
<sequence>MNTGRHSSSTISDRFFVSMKHFLLTGALLVAAAAMPSVIAQVPGVPSTQAATVIPAPPQVAAKAYFLIDANSGAVLVEHNADEQLPPASLTKMMTAYVLASEMEAGRVKPTDMVAVSNNAWSQNPVFAGSSLMWIEPGTPVSLADLERGIIISSGNDATVAVAEHLAGNEAAFADMMNAHAEAIGMQDSWFVNSHGLPAPGQFVTARDLAKLAAAMINNFPEHYALYKELEYTYGGILQYNRNSLLREDPTVDGIKTGYTREAGYGLVASAERRGMRLISVVLGTRSANARKNETRSLLNYGFRFFETVNLFDPEQALAEPRVWKGLAQSVRVGVLEPAVVTLPRGKREQLQTELELADSVVAPLARGDQLGTVRLSLEGETVHEAPVVALEAVDQAGFFARLWDSIKMWISKLFSV</sequence>
<dbReference type="Pfam" id="PF07943">
    <property type="entry name" value="PBP5_C"/>
    <property type="match status" value="1"/>
</dbReference>
<evidence type="ECO:0000256" key="12">
    <source>
        <dbReference type="ARBA" id="ARBA00034000"/>
    </source>
</evidence>
<dbReference type="InterPro" id="IPR012907">
    <property type="entry name" value="Peptidase_S11_C"/>
</dbReference>
<dbReference type="GO" id="GO:0008360">
    <property type="term" value="P:regulation of cell shape"/>
    <property type="evidence" value="ECO:0007669"/>
    <property type="project" value="UniProtKB-KW"/>
</dbReference>
<evidence type="ECO:0000256" key="6">
    <source>
        <dbReference type="ARBA" id="ARBA00022670"/>
    </source>
</evidence>
<evidence type="ECO:0000259" key="16">
    <source>
        <dbReference type="SMART" id="SM00936"/>
    </source>
</evidence>
<dbReference type="KEGG" id="kim:G3T16_07090"/>
<comment type="similarity">
    <text evidence="3 15">Belongs to the peptidase S11 family.</text>
</comment>
<organism evidence="17 18">
    <name type="scientific">Kineobactrum salinum</name>
    <dbReference type="NCBI Taxonomy" id="2708301"/>
    <lineage>
        <taxon>Bacteria</taxon>
        <taxon>Pseudomonadati</taxon>
        <taxon>Pseudomonadota</taxon>
        <taxon>Gammaproteobacteria</taxon>
        <taxon>Cellvibrionales</taxon>
        <taxon>Halieaceae</taxon>
        <taxon>Kineobactrum</taxon>
    </lineage>
</organism>
<comment type="catalytic activity">
    <reaction evidence="12">
        <text>Preferential cleavage: (Ac)2-L-Lys-D-Ala-|-D-Ala. Also transpeptidation of peptidyl-alanyl moieties that are N-acyl substituents of D-alanine.</text>
        <dbReference type="EC" id="3.4.16.4"/>
    </reaction>
</comment>
<evidence type="ECO:0000256" key="4">
    <source>
        <dbReference type="ARBA" id="ARBA00012448"/>
    </source>
</evidence>
<feature type="active site" description="Acyl-ester intermediate" evidence="13">
    <location>
        <position position="89"/>
    </location>
</feature>
<evidence type="ECO:0000256" key="8">
    <source>
        <dbReference type="ARBA" id="ARBA00022801"/>
    </source>
</evidence>
<dbReference type="GO" id="GO:0009252">
    <property type="term" value="P:peptidoglycan biosynthetic process"/>
    <property type="evidence" value="ECO:0007669"/>
    <property type="project" value="UniProtKB-UniPathway"/>
</dbReference>
<proteinExistence type="inferred from homology"/>
<dbReference type="SUPFAM" id="SSF56601">
    <property type="entry name" value="beta-lactamase/transpeptidase-like"/>
    <property type="match status" value="1"/>
</dbReference>
<dbReference type="EMBL" id="CP048711">
    <property type="protein sequence ID" value="QIB65201.1"/>
    <property type="molecule type" value="Genomic_DNA"/>
</dbReference>
<dbReference type="GO" id="GO:0071555">
    <property type="term" value="P:cell wall organization"/>
    <property type="evidence" value="ECO:0007669"/>
    <property type="project" value="UniProtKB-KW"/>
</dbReference>
<dbReference type="Gene3D" id="3.40.710.10">
    <property type="entry name" value="DD-peptidase/beta-lactamase superfamily"/>
    <property type="match status" value="1"/>
</dbReference>
<dbReference type="Proteomes" id="UP000477680">
    <property type="component" value="Chromosome"/>
</dbReference>
<keyword evidence="6" id="KW-0645">Protease</keyword>
<protein>
    <recommendedName>
        <fullName evidence="4">serine-type D-Ala-D-Ala carboxypeptidase</fullName>
        <ecNumber evidence="4">3.4.16.4</ecNumber>
    </recommendedName>
</protein>
<evidence type="ECO:0000256" key="15">
    <source>
        <dbReference type="RuleBase" id="RU004016"/>
    </source>
</evidence>
<dbReference type="GO" id="GO:0006508">
    <property type="term" value="P:proteolysis"/>
    <property type="evidence" value="ECO:0007669"/>
    <property type="project" value="UniProtKB-KW"/>
</dbReference>
<feature type="domain" description="Peptidase S11 D-Ala-D-Ala carboxypeptidase A C-terminal" evidence="16">
    <location>
        <begin position="306"/>
        <end position="396"/>
    </location>
</feature>
<dbReference type="InterPro" id="IPR018044">
    <property type="entry name" value="Peptidase_S11"/>
</dbReference>
<dbReference type="PANTHER" id="PTHR21581">
    <property type="entry name" value="D-ALANYL-D-ALANINE CARBOXYPEPTIDASE"/>
    <property type="match status" value="1"/>
</dbReference>
<dbReference type="InterPro" id="IPR012338">
    <property type="entry name" value="Beta-lactam/transpept-like"/>
</dbReference>
<name>A0A6C0TZJ0_9GAMM</name>
<gene>
    <name evidence="17" type="ORF">G3T16_07090</name>
</gene>
<feature type="active site" description="Proton acceptor" evidence="13">
    <location>
        <position position="92"/>
    </location>
</feature>
<dbReference type="Pfam" id="PF00768">
    <property type="entry name" value="Peptidase_S11"/>
    <property type="match status" value="1"/>
</dbReference>
<keyword evidence="8" id="KW-0378">Hydrolase</keyword>
<keyword evidence="18" id="KW-1185">Reference proteome</keyword>